<dbReference type="Ensembl" id="ENSAOWT00000017545.1">
    <property type="protein sequence ID" value="ENSAOWP00000015453.1"/>
    <property type="gene ID" value="ENSAOWG00000010521.1"/>
</dbReference>
<sequence>QGERICVRTSGRQDTARLRRCMGSLHENNYRGHGDSVDQLCWHPSNPDLFVTASGDKTIRIWDVRTTKCIATEGACGCCVGAGLWA</sequence>
<accession>A0A8B9PQ36</accession>
<dbReference type="InterPro" id="IPR015943">
    <property type="entry name" value="WD40/YVTN_repeat-like_dom_sf"/>
</dbReference>
<dbReference type="SMART" id="SM00320">
    <property type="entry name" value="WD40"/>
    <property type="match status" value="1"/>
</dbReference>
<dbReference type="PROSITE" id="PS50294">
    <property type="entry name" value="WD_REPEATS_REGION"/>
    <property type="match status" value="1"/>
</dbReference>
<evidence type="ECO:0000256" key="2">
    <source>
        <dbReference type="ARBA" id="ARBA00022737"/>
    </source>
</evidence>
<name>A0A8B9PQ36_APTOW</name>
<keyword evidence="2" id="KW-0677">Repeat</keyword>
<dbReference type="AlphaFoldDB" id="A0A8B9PQ36"/>
<organism evidence="5 6">
    <name type="scientific">Apteryx owenii</name>
    <name type="common">Little spotted kiwi</name>
    <dbReference type="NCBI Taxonomy" id="8824"/>
    <lineage>
        <taxon>Eukaryota</taxon>
        <taxon>Metazoa</taxon>
        <taxon>Chordata</taxon>
        <taxon>Craniata</taxon>
        <taxon>Vertebrata</taxon>
        <taxon>Euteleostomi</taxon>
        <taxon>Archelosauria</taxon>
        <taxon>Archosauria</taxon>
        <taxon>Dinosauria</taxon>
        <taxon>Saurischia</taxon>
        <taxon>Theropoda</taxon>
        <taxon>Coelurosauria</taxon>
        <taxon>Aves</taxon>
        <taxon>Palaeognathae</taxon>
        <taxon>Apterygiformes</taxon>
        <taxon>Apterygidae</taxon>
        <taxon>Apteryx</taxon>
    </lineage>
</organism>
<dbReference type="PANTHER" id="PTHR22839:SF0">
    <property type="entry name" value="THO COMPLEX SUBUNIT 3"/>
    <property type="match status" value="1"/>
</dbReference>
<dbReference type="InterPro" id="IPR036322">
    <property type="entry name" value="WD40_repeat_dom_sf"/>
</dbReference>
<evidence type="ECO:0000256" key="1">
    <source>
        <dbReference type="ARBA" id="ARBA00022574"/>
    </source>
</evidence>
<protein>
    <submittedName>
        <fullName evidence="5">Uncharacterized protein</fullName>
    </submittedName>
</protein>
<evidence type="ECO:0000256" key="3">
    <source>
        <dbReference type="ARBA" id="ARBA00046343"/>
    </source>
</evidence>
<reference evidence="5" key="1">
    <citation type="submission" date="2025-08" db="UniProtKB">
        <authorList>
            <consortium name="Ensembl"/>
        </authorList>
    </citation>
    <scope>IDENTIFICATION</scope>
</reference>
<dbReference type="PANTHER" id="PTHR22839">
    <property type="entry name" value="THO COMPLEX SUBUNIT 3 THO3"/>
    <property type="match status" value="1"/>
</dbReference>
<dbReference type="Gene3D" id="2.130.10.10">
    <property type="entry name" value="YVTN repeat-like/Quinoprotein amine dehydrogenase"/>
    <property type="match status" value="1"/>
</dbReference>
<proteinExistence type="inferred from homology"/>
<dbReference type="GO" id="GO:0006406">
    <property type="term" value="P:mRNA export from nucleus"/>
    <property type="evidence" value="ECO:0007669"/>
    <property type="project" value="InterPro"/>
</dbReference>
<dbReference type="PROSITE" id="PS50082">
    <property type="entry name" value="WD_REPEATS_2"/>
    <property type="match status" value="1"/>
</dbReference>
<evidence type="ECO:0000256" key="4">
    <source>
        <dbReference type="PROSITE-ProRule" id="PRU00221"/>
    </source>
</evidence>
<feature type="repeat" description="WD" evidence="4">
    <location>
        <begin position="30"/>
        <end position="72"/>
    </location>
</feature>
<evidence type="ECO:0000313" key="6">
    <source>
        <dbReference type="Proteomes" id="UP000694424"/>
    </source>
</evidence>
<comment type="similarity">
    <text evidence="3">Belongs to the THOC3 family.</text>
</comment>
<keyword evidence="6" id="KW-1185">Reference proteome</keyword>
<dbReference type="SUPFAM" id="SSF50978">
    <property type="entry name" value="WD40 repeat-like"/>
    <property type="match status" value="1"/>
</dbReference>
<keyword evidence="1 4" id="KW-0853">WD repeat</keyword>
<evidence type="ECO:0000313" key="5">
    <source>
        <dbReference type="Ensembl" id="ENSAOWP00000015453.1"/>
    </source>
</evidence>
<dbReference type="InterPro" id="IPR040132">
    <property type="entry name" value="Tex1/THOC3"/>
</dbReference>
<dbReference type="Proteomes" id="UP000694424">
    <property type="component" value="Unplaced"/>
</dbReference>
<reference evidence="5" key="2">
    <citation type="submission" date="2025-09" db="UniProtKB">
        <authorList>
            <consortium name="Ensembl"/>
        </authorList>
    </citation>
    <scope>IDENTIFICATION</scope>
</reference>
<dbReference type="GO" id="GO:0000445">
    <property type="term" value="C:THO complex part of transcription export complex"/>
    <property type="evidence" value="ECO:0007669"/>
    <property type="project" value="TreeGrafter"/>
</dbReference>
<dbReference type="Pfam" id="PF00400">
    <property type="entry name" value="WD40"/>
    <property type="match status" value="1"/>
</dbReference>
<dbReference type="InterPro" id="IPR001680">
    <property type="entry name" value="WD40_rpt"/>
</dbReference>